<dbReference type="InterPro" id="IPR029055">
    <property type="entry name" value="Ntn_hydrolases_N"/>
</dbReference>
<dbReference type="InParanoid" id="A0A1X2H9R8"/>
<dbReference type="STRING" id="13706.A0A1X2H9R8"/>
<evidence type="ECO:0000313" key="4">
    <source>
        <dbReference type="Proteomes" id="UP000242180"/>
    </source>
</evidence>
<proteinExistence type="predicted"/>
<feature type="active site" description="Nucleophile" evidence="1">
    <location>
        <position position="141"/>
    </location>
</feature>
<dbReference type="AlphaFoldDB" id="A0A1X2H9R8"/>
<keyword evidence="3" id="KW-0378">Hydrolase</keyword>
<dbReference type="Pfam" id="PF01112">
    <property type="entry name" value="Asparaginase_2"/>
    <property type="match status" value="1"/>
</dbReference>
<dbReference type="OMA" id="RLWCAFT"/>
<dbReference type="OrthoDB" id="2262349at2759"/>
<sequence>MAVLNSDSGTALEAVQAAISELENDPATNAGYGSNLTRQGTVECDASIMDGQQGGFGAVAAVGGIANPIQAAYKMCKNGRELDMPAGLVPPMVLAGPDAKAWAAAQGVATIDNDQLTSPESAGKYCGYLQQLSNEDIRQDTVGAICIDAQGHCAAGVSSGGIALKIPGRVGEAAVYGAGCWAQDATLDTPGVACSVSGTGEQIMRSLITTKCMDAIVQHDDVQTALSETIKRSFLESPLLRMHMEPSMGMITLRFERSSSGDLRAEFWYAHVTDSMGIGYMSASSAKPTTFVSRKGRAESIRLSGKLVR</sequence>
<comment type="caution">
    <text evidence="3">The sequence shown here is derived from an EMBL/GenBank/DDBJ whole genome shotgun (WGS) entry which is preliminary data.</text>
</comment>
<dbReference type="InterPro" id="IPR000246">
    <property type="entry name" value="Peptidase_T2"/>
</dbReference>
<dbReference type="PANTHER" id="PTHR10188">
    <property type="entry name" value="L-ASPARAGINASE"/>
    <property type="match status" value="1"/>
</dbReference>
<dbReference type="Proteomes" id="UP000242180">
    <property type="component" value="Unassembled WGS sequence"/>
</dbReference>
<organism evidence="3 4">
    <name type="scientific">Syncephalastrum racemosum</name>
    <name type="common">Filamentous fungus</name>
    <dbReference type="NCBI Taxonomy" id="13706"/>
    <lineage>
        <taxon>Eukaryota</taxon>
        <taxon>Fungi</taxon>
        <taxon>Fungi incertae sedis</taxon>
        <taxon>Mucoromycota</taxon>
        <taxon>Mucoromycotina</taxon>
        <taxon>Mucoromycetes</taxon>
        <taxon>Mucorales</taxon>
        <taxon>Syncephalastraceae</taxon>
        <taxon>Syncephalastrum</taxon>
    </lineage>
</organism>
<dbReference type="InterPro" id="IPR037464">
    <property type="entry name" value="Taspase1"/>
</dbReference>
<dbReference type="CDD" id="cd04514">
    <property type="entry name" value="Taspase1_like"/>
    <property type="match status" value="1"/>
</dbReference>
<name>A0A1X2H9R8_SYNRA</name>
<accession>A0A1X2H9R8</accession>
<reference evidence="3 4" key="1">
    <citation type="submission" date="2016-07" db="EMBL/GenBank/DDBJ databases">
        <title>Pervasive Adenine N6-methylation of Active Genes in Fungi.</title>
        <authorList>
            <consortium name="DOE Joint Genome Institute"/>
            <person name="Mondo S.J."/>
            <person name="Dannebaum R.O."/>
            <person name="Kuo R.C."/>
            <person name="Labutti K."/>
            <person name="Haridas S."/>
            <person name="Kuo A."/>
            <person name="Salamov A."/>
            <person name="Ahrendt S.R."/>
            <person name="Lipzen A."/>
            <person name="Sullivan W."/>
            <person name="Andreopoulos W.B."/>
            <person name="Clum A."/>
            <person name="Lindquist E."/>
            <person name="Daum C."/>
            <person name="Ramamoorthy G.K."/>
            <person name="Gryganskyi A."/>
            <person name="Culley D."/>
            <person name="Magnuson J.K."/>
            <person name="James T.Y."/>
            <person name="O'Malley M.A."/>
            <person name="Stajich J.E."/>
            <person name="Spatafora J.W."/>
            <person name="Visel A."/>
            <person name="Grigoriev I.V."/>
        </authorList>
    </citation>
    <scope>NUCLEOTIDE SEQUENCE [LARGE SCALE GENOMIC DNA]</scope>
    <source>
        <strain evidence="3 4">NRRL 2496</strain>
    </source>
</reference>
<keyword evidence="4" id="KW-1185">Reference proteome</keyword>
<dbReference type="EMBL" id="MCGN01000007">
    <property type="protein sequence ID" value="ORY94820.1"/>
    <property type="molecule type" value="Genomic_DNA"/>
</dbReference>
<evidence type="ECO:0000256" key="2">
    <source>
        <dbReference type="PIRSR" id="PIRSR600246-3"/>
    </source>
</evidence>
<dbReference type="Gene3D" id="3.60.20.30">
    <property type="entry name" value="(Glycosyl)asparaginase"/>
    <property type="match status" value="1"/>
</dbReference>
<evidence type="ECO:0000256" key="1">
    <source>
        <dbReference type="PIRSR" id="PIRSR600246-1"/>
    </source>
</evidence>
<dbReference type="GO" id="GO:0051604">
    <property type="term" value="P:protein maturation"/>
    <property type="evidence" value="ECO:0007669"/>
    <property type="project" value="TreeGrafter"/>
</dbReference>
<protein>
    <submittedName>
        <fullName evidence="3">Nucleophile aminohydrolase</fullName>
    </submittedName>
</protein>
<dbReference type="FunCoup" id="A0A1X2H9R8">
    <property type="interactions" value="37"/>
</dbReference>
<evidence type="ECO:0000313" key="3">
    <source>
        <dbReference type="EMBL" id="ORY94820.1"/>
    </source>
</evidence>
<dbReference type="GO" id="GO:0005737">
    <property type="term" value="C:cytoplasm"/>
    <property type="evidence" value="ECO:0007669"/>
    <property type="project" value="TreeGrafter"/>
</dbReference>
<feature type="site" description="Cleavage; by autolysis" evidence="2">
    <location>
        <begin position="140"/>
        <end position="141"/>
    </location>
</feature>
<gene>
    <name evidence="3" type="ORF">BCR43DRAFT_494642</name>
</gene>
<dbReference type="SUPFAM" id="SSF56235">
    <property type="entry name" value="N-terminal nucleophile aminohydrolases (Ntn hydrolases)"/>
    <property type="match status" value="1"/>
</dbReference>
<dbReference type="GO" id="GO:0004298">
    <property type="term" value="F:threonine-type endopeptidase activity"/>
    <property type="evidence" value="ECO:0007669"/>
    <property type="project" value="InterPro"/>
</dbReference>
<dbReference type="PANTHER" id="PTHR10188:SF8">
    <property type="entry name" value="THREONINE ASPARTASE 1"/>
    <property type="match status" value="1"/>
</dbReference>